<dbReference type="OrthoDB" id="10508795at2759"/>
<name>G0NAR9_CAEBE</name>
<organism evidence="3">
    <name type="scientific">Caenorhabditis brenneri</name>
    <name type="common">Nematode worm</name>
    <dbReference type="NCBI Taxonomy" id="135651"/>
    <lineage>
        <taxon>Eukaryota</taxon>
        <taxon>Metazoa</taxon>
        <taxon>Ecdysozoa</taxon>
        <taxon>Nematoda</taxon>
        <taxon>Chromadorea</taxon>
        <taxon>Rhabditida</taxon>
        <taxon>Rhabditina</taxon>
        <taxon>Rhabditomorpha</taxon>
        <taxon>Rhabditoidea</taxon>
        <taxon>Rhabditidae</taxon>
        <taxon>Peloderinae</taxon>
        <taxon>Caenorhabditis</taxon>
    </lineage>
</organism>
<protein>
    <recommendedName>
        <fullName evidence="1">Domain of unknown function DX domain-containing protein</fullName>
    </recommendedName>
</protein>
<dbReference type="InParanoid" id="G0NAR9"/>
<evidence type="ECO:0000313" key="2">
    <source>
        <dbReference type="EMBL" id="EGT56335.1"/>
    </source>
</evidence>
<dbReference type="AlphaFoldDB" id="G0NAR9"/>
<evidence type="ECO:0000259" key="1">
    <source>
        <dbReference type="Pfam" id="PF01666"/>
    </source>
</evidence>
<proteinExistence type="predicted"/>
<keyword evidence="3" id="KW-1185">Reference proteome</keyword>
<evidence type="ECO:0000313" key="3">
    <source>
        <dbReference type="Proteomes" id="UP000008068"/>
    </source>
</evidence>
<reference evidence="3" key="1">
    <citation type="submission" date="2011-07" db="EMBL/GenBank/DDBJ databases">
        <authorList>
            <consortium name="Caenorhabditis brenneri Sequencing and Analysis Consortium"/>
            <person name="Wilson R.K."/>
        </authorList>
    </citation>
    <scope>NUCLEOTIDE SEQUENCE [LARGE SCALE GENOMIC DNA]</scope>
    <source>
        <strain evidence="3">PB2801</strain>
    </source>
</reference>
<dbReference type="InterPro" id="IPR002593">
    <property type="entry name" value="DX"/>
</dbReference>
<feature type="domain" description="Domain of unknown function DX" evidence="1">
    <location>
        <begin position="116"/>
        <end position="176"/>
    </location>
</feature>
<dbReference type="Proteomes" id="UP000008068">
    <property type="component" value="Unassembled WGS sequence"/>
</dbReference>
<sequence>MNAFFTSLFVDSAYPACKPQSWIKQLFRTNQSDDSEVCTETNQFVFTHIDTLKPTPSESEQCPGNPTPVGHEQKCFGAVLEFDKSGRCFHPAGTCYKGYCCPMVNQHHDSLPRKPYVTRVDCASFCPLPPDWLYAFCDPITKKVAFIGLELSYSNQKHRDYFWKDEPKYCETNESVKSFSGVSNVILQKL</sequence>
<dbReference type="PANTHER" id="PTHR36157">
    <property type="entry name" value="PROTEIN CBG12671-RELATED"/>
    <property type="match status" value="1"/>
</dbReference>
<dbReference type="PANTHER" id="PTHR36157:SF1">
    <property type="entry name" value="DOMAIN OF UNKNOWN FUNCTION DX DOMAIN-CONTAINING PROTEIN"/>
    <property type="match status" value="1"/>
</dbReference>
<dbReference type="eggNOG" id="ENOG502TIZA">
    <property type="taxonomic scope" value="Eukaryota"/>
</dbReference>
<dbReference type="Pfam" id="PF01666">
    <property type="entry name" value="DX"/>
    <property type="match status" value="1"/>
</dbReference>
<gene>
    <name evidence="2" type="ORF">CAEBREN_17764</name>
</gene>
<dbReference type="HOGENOM" id="CLU_1429183_0_0_1"/>
<dbReference type="EMBL" id="GL379855">
    <property type="protein sequence ID" value="EGT56335.1"/>
    <property type="molecule type" value="Genomic_DNA"/>
</dbReference>
<accession>G0NAR9</accession>